<feature type="domain" description="SPX" evidence="1">
    <location>
        <begin position="42"/>
        <end position="82"/>
    </location>
</feature>
<name>A0A1U8AF75_NELNU</name>
<evidence type="ECO:0000313" key="2">
    <source>
        <dbReference type="Proteomes" id="UP000189703"/>
    </source>
</evidence>
<dbReference type="Proteomes" id="UP000189703">
    <property type="component" value="Unplaced"/>
</dbReference>
<dbReference type="AlphaFoldDB" id="A0A1U8AF75"/>
<dbReference type="InParanoid" id="A0A1U8AF75"/>
<proteinExistence type="predicted"/>
<evidence type="ECO:0000313" key="3">
    <source>
        <dbReference type="RefSeq" id="XP_010265690.1"/>
    </source>
</evidence>
<evidence type="ECO:0000259" key="1">
    <source>
        <dbReference type="Pfam" id="PF03105"/>
    </source>
</evidence>
<dbReference type="RefSeq" id="XP_010265690.1">
    <property type="nucleotide sequence ID" value="XM_010267388.2"/>
</dbReference>
<dbReference type="KEGG" id="nnu:104603371"/>
<keyword evidence="2" id="KW-1185">Reference proteome</keyword>
<accession>A0A1U8AF75</accession>
<dbReference type="OrthoDB" id="9970435at2759"/>
<protein>
    <submittedName>
        <fullName evidence="3">Phosphate transporter PHO1 homolog 1-like</fullName>
    </submittedName>
</protein>
<organism evidence="2 3">
    <name type="scientific">Nelumbo nucifera</name>
    <name type="common">Sacred lotus</name>
    <dbReference type="NCBI Taxonomy" id="4432"/>
    <lineage>
        <taxon>Eukaryota</taxon>
        <taxon>Viridiplantae</taxon>
        <taxon>Streptophyta</taxon>
        <taxon>Embryophyta</taxon>
        <taxon>Tracheophyta</taxon>
        <taxon>Spermatophyta</taxon>
        <taxon>Magnoliopsida</taxon>
        <taxon>Proteales</taxon>
        <taxon>Nelumbonaceae</taxon>
        <taxon>Nelumbo</taxon>
    </lineage>
</organism>
<dbReference type="Pfam" id="PF03105">
    <property type="entry name" value="SPX"/>
    <property type="match status" value="1"/>
</dbReference>
<sequence length="90" mass="10539">MVKFSKQFEGQLGPSFYGHHHREHGPIQVHKKLASLDSNGDMYETELLEQFNKKKLHHAEKMIRGAFTELYKGLGYLKTYRYIMSKLKPA</sequence>
<dbReference type="GeneID" id="104603371"/>
<dbReference type="InterPro" id="IPR004331">
    <property type="entry name" value="SPX_dom"/>
</dbReference>
<reference evidence="3" key="1">
    <citation type="submission" date="2025-08" db="UniProtKB">
        <authorList>
            <consortium name="RefSeq"/>
        </authorList>
    </citation>
    <scope>IDENTIFICATION</scope>
</reference>
<gene>
    <name evidence="3" type="primary">LOC104603371</name>
</gene>